<dbReference type="GeneID" id="9481064"/>
<dbReference type="RefSeq" id="YP_003795403.1">
    <property type="nucleotide sequence ID" value="NC_014345.1"/>
</dbReference>
<gene>
    <name evidence="1" type="primary">orf87</name>
</gene>
<dbReference type="EMBL" id="HM222968">
    <property type="protein sequence ID" value="ADJ66591.1"/>
    <property type="molecule type" value="Genomic_DNA"/>
</dbReference>
<evidence type="ECO:0000313" key="1">
    <source>
        <dbReference type="EMBL" id="ADJ66591.1"/>
    </source>
</evidence>
<name>D9IXM4_9ALVE</name>
<keyword evidence="1" id="KW-0150">Chloroplast</keyword>
<dbReference type="AlphaFoldDB" id="D9IXM4"/>
<geneLocation type="chloroplast" evidence="1"/>
<keyword evidence="1" id="KW-0934">Plastid</keyword>
<proteinExistence type="predicted"/>
<organism evidence="1">
    <name type="scientific">Chromerida sp. RM11</name>
    <dbReference type="NCBI Taxonomy" id="348535"/>
    <lineage>
        <taxon>Eukaryota</taxon>
        <taxon>Sar</taxon>
        <taxon>Alveolata</taxon>
        <taxon>Colpodellida</taxon>
    </lineage>
</organism>
<protein>
    <submittedName>
        <fullName evidence="1">ORF87</fullName>
    </submittedName>
</protein>
<accession>D9IXM4</accession>
<reference evidence="1" key="1">
    <citation type="journal article" date="2010" name="Proc. Natl. Acad. Sci. U.S.A.">
        <title>A common red algal origin of the apicomplexan, dinoflagellate, and heterokont plastids.</title>
        <authorList>
            <person name="Janouskovec J."/>
            <person name="Horak A."/>
            <person name="Obornik M."/>
            <person name="Lukes J."/>
            <person name="Keeling P.J."/>
        </authorList>
    </citation>
    <scope>NUCLEOTIDE SEQUENCE [LARGE SCALE GENOMIC DNA]</scope>
</reference>
<sequence>MKNKLDTKNIKAMIKRHYQSLNDSHGMGADWTQSLTHSSLRQHTNNRTFTREARRQKINVYRRQSYEKVFSTALKMWEFQAPKKEES</sequence>